<dbReference type="InterPro" id="IPR019775">
    <property type="entry name" value="WD40_repeat_CS"/>
</dbReference>
<dbReference type="SMART" id="SM00320">
    <property type="entry name" value="WD40"/>
    <property type="match status" value="7"/>
</dbReference>
<dbReference type="InterPro" id="IPR036322">
    <property type="entry name" value="WD40_repeat_dom_sf"/>
</dbReference>
<evidence type="ECO:0000256" key="2">
    <source>
        <dbReference type="ARBA" id="ARBA00022737"/>
    </source>
</evidence>
<dbReference type="AlphaFoldDB" id="A0A7H9HMX4"/>
<name>A0A7H9HMX4_9SACH</name>
<keyword evidence="2" id="KW-0677">Repeat</keyword>
<dbReference type="PROSITE" id="PS00678">
    <property type="entry name" value="WD_REPEATS_1"/>
    <property type="match status" value="2"/>
</dbReference>
<feature type="repeat" description="WD" evidence="3">
    <location>
        <begin position="346"/>
        <end position="387"/>
    </location>
</feature>
<dbReference type="CDD" id="cd00200">
    <property type="entry name" value="WD40"/>
    <property type="match status" value="1"/>
</dbReference>
<evidence type="ECO:0000313" key="4">
    <source>
        <dbReference type="EMBL" id="QLQ78633.1"/>
    </source>
</evidence>
<dbReference type="Pfam" id="PF00400">
    <property type="entry name" value="WD40"/>
    <property type="match status" value="7"/>
</dbReference>
<keyword evidence="5" id="KW-1185">Reference proteome</keyword>
<reference evidence="4 5" key="1">
    <citation type="submission" date="2020-06" db="EMBL/GenBank/DDBJ databases">
        <title>The yeast mating-type switching endonuclease HO is a domesticated member of an unorthodox homing genetic element family.</title>
        <authorList>
            <person name="Coughlan A.Y."/>
            <person name="Lombardi L."/>
            <person name="Braun-Galleani S."/>
            <person name="Martos A.R."/>
            <person name="Galeote V."/>
            <person name="Bigey F."/>
            <person name="Dequin S."/>
            <person name="Byrne K.P."/>
            <person name="Wolfe K.H."/>
        </authorList>
    </citation>
    <scope>NUCLEOTIDE SEQUENCE [LARGE SCALE GENOMIC DNA]</scope>
    <source>
        <strain evidence="4 5">CBS2947</strain>
    </source>
</reference>
<dbReference type="GO" id="GO:0017070">
    <property type="term" value="F:U6 snRNA binding"/>
    <property type="evidence" value="ECO:0007669"/>
    <property type="project" value="TreeGrafter"/>
</dbReference>
<gene>
    <name evidence="4" type="ORF">HG537_0A08810</name>
</gene>
<dbReference type="FunFam" id="2.130.10.10:FF:000411">
    <property type="entry name" value="U4/U6 small nuclear ribonucleoprotein Prp4"/>
    <property type="match status" value="1"/>
</dbReference>
<dbReference type="InterPro" id="IPR036285">
    <property type="entry name" value="PRP4-like_sf"/>
</dbReference>
<dbReference type="PRINTS" id="PR00320">
    <property type="entry name" value="GPROTEINBRPT"/>
</dbReference>
<dbReference type="GO" id="GO:0000398">
    <property type="term" value="P:mRNA splicing, via spliceosome"/>
    <property type="evidence" value="ECO:0007669"/>
    <property type="project" value="TreeGrafter"/>
</dbReference>
<dbReference type="GO" id="GO:0030621">
    <property type="term" value="F:U4 snRNA binding"/>
    <property type="evidence" value="ECO:0007669"/>
    <property type="project" value="TreeGrafter"/>
</dbReference>
<evidence type="ECO:0000256" key="1">
    <source>
        <dbReference type="ARBA" id="ARBA00022574"/>
    </source>
</evidence>
<accession>A0A7H9HMX4</accession>
<dbReference type="InterPro" id="IPR020472">
    <property type="entry name" value="WD40_PAC1"/>
</dbReference>
<dbReference type="PROSITE" id="PS50082">
    <property type="entry name" value="WD_REPEATS_2"/>
    <property type="match status" value="5"/>
</dbReference>
<proteinExistence type="predicted"/>
<protein>
    <submittedName>
        <fullName evidence="4">Uncharacterized protein</fullName>
    </submittedName>
</protein>
<dbReference type="InterPro" id="IPR015943">
    <property type="entry name" value="WD40/YVTN_repeat-like_dom_sf"/>
</dbReference>
<sequence length="465" mass="51812">MTDQGGIGYEELQIQIDDKPNRQGVNVQETLRRLHFQSDEKYHQVPTEDIEVRRLLGLLGEAECRTGEDEHARRGRLIELLVSNKSYMETFEDLMLKRPSVAEGNEIEEDEEFYTPASRQLIEARKFLVGFSVCNARKRLQRETQSAIEFDMKREIKERRSQAQRLKSLALAGSQVAAARPVSHVRLSPDDRYAAISSWDGSVKTVSTKCLEVVSVVERAHCGKAGEVDWNATGDLLATGGEDGLLKLFSAAAGNLRPTIVLEGHERRIAGTKFHPSGKYVATGSFDKTWRLWDIQTRQELLLQEGHSREVYCIAFHCDGGLLCSGGFDCTPVVWDVRSGKSVMSLAGHIKPVYSVDWSPNGYHLATAGGDGVVNIWDVRKTAQAQTILAHDSTVSVVRFDKLSGKFLMSGSYDKDIKVYSSDNWVNVAVLKGHVDKILSLDIALNGNMIVSGGWDRSVKLWTEI</sequence>
<keyword evidence="1 3" id="KW-0853">WD repeat</keyword>
<dbReference type="Gene3D" id="2.130.10.10">
    <property type="entry name" value="YVTN repeat-like/Quinoprotein amine dehydrogenase"/>
    <property type="match status" value="2"/>
</dbReference>
<dbReference type="GO" id="GO:0046540">
    <property type="term" value="C:U4/U6 x U5 tri-snRNP complex"/>
    <property type="evidence" value="ECO:0007669"/>
    <property type="project" value="TreeGrafter"/>
</dbReference>
<dbReference type="EMBL" id="CP059267">
    <property type="protein sequence ID" value="QLQ78633.1"/>
    <property type="molecule type" value="Genomic_DNA"/>
</dbReference>
<feature type="repeat" description="WD" evidence="3">
    <location>
        <begin position="388"/>
        <end position="421"/>
    </location>
</feature>
<organism evidence="4 5">
    <name type="scientific">Torulaspora globosa</name>
    <dbReference type="NCBI Taxonomy" id="48254"/>
    <lineage>
        <taxon>Eukaryota</taxon>
        <taxon>Fungi</taxon>
        <taxon>Dikarya</taxon>
        <taxon>Ascomycota</taxon>
        <taxon>Saccharomycotina</taxon>
        <taxon>Saccharomycetes</taxon>
        <taxon>Saccharomycetales</taxon>
        <taxon>Saccharomycetaceae</taxon>
        <taxon>Torulaspora</taxon>
    </lineage>
</organism>
<feature type="repeat" description="WD" evidence="3">
    <location>
        <begin position="304"/>
        <end position="345"/>
    </location>
</feature>
<dbReference type="PANTHER" id="PTHR19846">
    <property type="entry name" value="WD40 REPEAT PROTEIN"/>
    <property type="match status" value="1"/>
</dbReference>
<dbReference type="OrthoDB" id="540662at2759"/>
<dbReference type="InterPro" id="IPR001680">
    <property type="entry name" value="WD40_rpt"/>
</dbReference>
<dbReference type="PROSITE" id="PS50294">
    <property type="entry name" value="WD_REPEATS_REGION"/>
    <property type="match status" value="4"/>
</dbReference>
<feature type="repeat" description="WD" evidence="3">
    <location>
        <begin position="431"/>
        <end position="465"/>
    </location>
</feature>
<dbReference type="SUPFAM" id="SSF50978">
    <property type="entry name" value="WD40 repeat-like"/>
    <property type="match status" value="1"/>
</dbReference>
<dbReference type="SUPFAM" id="SSF158230">
    <property type="entry name" value="PRP4-like"/>
    <property type="match status" value="1"/>
</dbReference>
<dbReference type="PANTHER" id="PTHR19846:SF0">
    <property type="entry name" value="PRE-MRNA PROCESSING FACTOR 4"/>
    <property type="match status" value="1"/>
</dbReference>
<evidence type="ECO:0000256" key="3">
    <source>
        <dbReference type="PROSITE-ProRule" id="PRU00221"/>
    </source>
</evidence>
<dbReference type="Proteomes" id="UP000510647">
    <property type="component" value="Chromosome 1"/>
</dbReference>
<feature type="repeat" description="WD" evidence="3">
    <location>
        <begin position="262"/>
        <end position="303"/>
    </location>
</feature>
<evidence type="ECO:0000313" key="5">
    <source>
        <dbReference type="Proteomes" id="UP000510647"/>
    </source>
</evidence>